<dbReference type="PRINTS" id="PR01576">
    <property type="entry name" value="PDEFORMYLASE"/>
</dbReference>
<sequence length="190" mass="21287">MNKIKTKDDTSCQLPSEKTNIAQLGHEVLRKRAAEVDNILGESCQQLIVEMMNAVSIAGGVGIAAPQIHHSLRIFIMCSKPNARYPDAPLMEPTAIINPEILHASTEKTKGWEGCLSVPSIRGLVPRHNEITVRYFDQQGQKHQEVLTGFIAIIFQHELDHLNGLTFIDQVESTKDLISEEEWYKQFAKG</sequence>
<protein>
    <recommendedName>
        <fullName evidence="6">Peptide deformylase</fullName>
        <shortName evidence="6">PDF</shortName>
        <ecNumber evidence="6">3.5.1.88</ecNumber>
    </recommendedName>
    <alternativeName>
        <fullName evidence="6">Polypeptide deformylase</fullName>
    </alternativeName>
</protein>
<dbReference type="Gene3D" id="3.90.45.10">
    <property type="entry name" value="Peptide deformylase"/>
    <property type="match status" value="1"/>
</dbReference>
<dbReference type="EMBL" id="PJAI02000016">
    <property type="protein sequence ID" value="TYK64935.1"/>
    <property type="molecule type" value="Genomic_DNA"/>
</dbReference>
<comment type="caution">
    <text evidence="7">The sequence shown here is derived from an EMBL/GenBank/DDBJ whole genome shotgun (WGS) entry which is preliminary data.</text>
</comment>
<dbReference type="Proteomes" id="UP000815846">
    <property type="component" value="Unassembled WGS sequence"/>
</dbReference>
<feature type="active site" evidence="6">
    <location>
        <position position="158"/>
    </location>
</feature>
<evidence type="ECO:0000256" key="5">
    <source>
        <dbReference type="ARBA" id="ARBA00023004"/>
    </source>
</evidence>
<keyword evidence="3 6" id="KW-0378">Hydrolase</keyword>
<dbReference type="InterPro" id="IPR023635">
    <property type="entry name" value="Peptide_deformylase"/>
</dbReference>
<dbReference type="EC" id="3.5.1.88" evidence="6"/>
<evidence type="ECO:0000256" key="1">
    <source>
        <dbReference type="ARBA" id="ARBA00010759"/>
    </source>
</evidence>
<name>A0ABY3MUQ5_9GAMM</name>
<evidence type="ECO:0000256" key="6">
    <source>
        <dbReference type="HAMAP-Rule" id="MF_00163"/>
    </source>
</evidence>
<dbReference type="CDD" id="cd00487">
    <property type="entry name" value="Pep_deformylase"/>
    <property type="match status" value="1"/>
</dbReference>
<comment type="catalytic activity">
    <reaction evidence="6">
        <text>N-terminal N-formyl-L-methionyl-[peptide] + H2O = N-terminal L-methionyl-[peptide] + formate</text>
        <dbReference type="Rhea" id="RHEA:24420"/>
        <dbReference type="Rhea" id="RHEA-COMP:10639"/>
        <dbReference type="Rhea" id="RHEA-COMP:10640"/>
        <dbReference type="ChEBI" id="CHEBI:15377"/>
        <dbReference type="ChEBI" id="CHEBI:15740"/>
        <dbReference type="ChEBI" id="CHEBI:49298"/>
        <dbReference type="ChEBI" id="CHEBI:64731"/>
        <dbReference type="EC" id="3.5.1.88"/>
    </reaction>
</comment>
<keyword evidence="2 6" id="KW-0479">Metal-binding</keyword>
<feature type="binding site" evidence="6">
    <location>
        <position position="161"/>
    </location>
    <ligand>
        <name>Fe cation</name>
        <dbReference type="ChEBI" id="CHEBI:24875"/>
    </ligand>
</feature>
<organism evidence="7 8">
    <name type="scientific">Colwellia echini</name>
    <dbReference type="NCBI Taxonomy" id="1982103"/>
    <lineage>
        <taxon>Bacteria</taxon>
        <taxon>Pseudomonadati</taxon>
        <taxon>Pseudomonadota</taxon>
        <taxon>Gammaproteobacteria</taxon>
        <taxon>Alteromonadales</taxon>
        <taxon>Colwelliaceae</taxon>
        <taxon>Colwellia</taxon>
    </lineage>
</organism>
<dbReference type="Pfam" id="PF01327">
    <property type="entry name" value="Pep_deformylase"/>
    <property type="match status" value="1"/>
</dbReference>
<dbReference type="NCBIfam" id="TIGR00079">
    <property type="entry name" value="pept_deformyl"/>
    <property type="match status" value="1"/>
</dbReference>
<dbReference type="GO" id="GO:0042586">
    <property type="term" value="F:peptide deformylase activity"/>
    <property type="evidence" value="ECO:0007669"/>
    <property type="project" value="UniProtKB-EC"/>
</dbReference>
<dbReference type="PANTHER" id="PTHR10458">
    <property type="entry name" value="PEPTIDE DEFORMYLASE"/>
    <property type="match status" value="1"/>
</dbReference>
<gene>
    <name evidence="6 7" type="primary">def</name>
    <name evidence="7" type="ORF">CWS31_013305</name>
</gene>
<dbReference type="HAMAP" id="MF_00163">
    <property type="entry name" value="Pep_deformylase"/>
    <property type="match status" value="1"/>
</dbReference>
<feature type="binding site" evidence="6">
    <location>
        <position position="157"/>
    </location>
    <ligand>
        <name>Fe cation</name>
        <dbReference type="ChEBI" id="CHEBI:24875"/>
    </ligand>
</feature>
<keyword evidence="8" id="KW-1185">Reference proteome</keyword>
<dbReference type="PIRSF" id="PIRSF004749">
    <property type="entry name" value="Pep_def"/>
    <property type="match status" value="1"/>
</dbReference>
<dbReference type="RefSeq" id="WP_101342704.1">
    <property type="nucleotide sequence ID" value="NZ_PJAI02000016.1"/>
</dbReference>
<comment type="cofactor">
    <cofactor evidence="6">
        <name>Fe(2+)</name>
        <dbReference type="ChEBI" id="CHEBI:29033"/>
    </cofactor>
    <text evidence="6">Binds 1 Fe(2+) ion.</text>
</comment>
<comment type="function">
    <text evidence="6">Removes the formyl group from the N-terminal Met of newly synthesized proteins. Requires at least a dipeptide for an efficient rate of reaction. N-terminal L-methionine is a prerequisite for activity but the enzyme has broad specificity at other positions.</text>
</comment>
<reference evidence="7 8" key="1">
    <citation type="submission" date="2019-08" db="EMBL/GenBank/DDBJ databases">
        <title>Microbe sample from Colwellia echini.</title>
        <authorList>
            <person name="Christiansen L."/>
            <person name="Pathiraja D."/>
            <person name="Schultz-Johansen M."/>
            <person name="Choi I.-G."/>
            <person name="Stougaard P."/>
        </authorList>
    </citation>
    <scope>NUCLEOTIDE SEQUENCE [LARGE SCALE GENOMIC DNA]</scope>
    <source>
        <strain evidence="7 8">A3</strain>
    </source>
</reference>
<proteinExistence type="inferred from homology"/>
<evidence type="ECO:0000313" key="8">
    <source>
        <dbReference type="Proteomes" id="UP000815846"/>
    </source>
</evidence>
<dbReference type="NCBIfam" id="NF001159">
    <property type="entry name" value="PRK00150.1-3"/>
    <property type="match status" value="1"/>
</dbReference>
<evidence type="ECO:0000256" key="2">
    <source>
        <dbReference type="ARBA" id="ARBA00022723"/>
    </source>
</evidence>
<dbReference type="PANTHER" id="PTHR10458:SF21">
    <property type="entry name" value="PEPTIDE DEFORMYLASE"/>
    <property type="match status" value="1"/>
</dbReference>
<evidence type="ECO:0000256" key="3">
    <source>
        <dbReference type="ARBA" id="ARBA00022801"/>
    </source>
</evidence>
<evidence type="ECO:0000313" key="7">
    <source>
        <dbReference type="EMBL" id="TYK64935.1"/>
    </source>
</evidence>
<dbReference type="SUPFAM" id="SSF56420">
    <property type="entry name" value="Peptide deformylase"/>
    <property type="match status" value="1"/>
</dbReference>
<dbReference type="InterPro" id="IPR036821">
    <property type="entry name" value="Peptide_deformylase_sf"/>
</dbReference>
<evidence type="ECO:0000256" key="4">
    <source>
        <dbReference type="ARBA" id="ARBA00022917"/>
    </source>
</evidence>
<keyword evidence="5 6" id="KW-0408">Iron</keyword>
<keyword evidence="4 6" id="KW-0648">Protein biosynthesis</keyword>
<comment type="similarity">
    <text evidence="1 6">Belongs to the polypeptide deformylase family.</text>
</comment>
<accession>A0ABY3MUQ5</accession>
<feature type="binding site" evidence="6">
    <location>
        <position position="115"/>
    </location>
    <ligand>
        <name>Fe cation</name>
        <dbReference type="ChEBI" id="CHEBI:24875"/>
    </ligand>
</feature>